<protein>
    <recommendedName>
        <fullName evidence="3">DUF2970 domain-containing protein</fullName>
    </recommendedName>
</protein>
<dbReference type="AlphaFoldDB" id="A0A3B0XWW2"/>
<proteinExistence type="predicted"/>
<name>A0A3B0XWW2_9ZZZZ</name>
<keyword evidence="1" id="KW-0812">Transmembrane</keyword>
<evidence type="ECO:0000256" key="1">
    <source>
        <dbReference type="SAM" id="Phobius"/>
    </source>
</evidence>
<reference evidence="2" key="1">
    <citation type="submission" date="2018-06" db="EMBL/GenBank/DDBJ databases">
        <authorList>
            <person name="Zhirakovskaya E."/>
        </authorList>
    </citation>
    <scope>NUCLEOTIDE SEQUENCE</scope>
</reference>
<evidence type="ECO:0000313" key="2">
    <source>
        <dbReference type="EMBL" id="VAW72041.1"/>
    </source>
</evidence>
<accession>A0A3B0XWW2</accession>
<feature type="transmembrane region" description="Helical" evidence="1">
    <location>
        <begin position="44"/>
        <end position="66"/>
    </location>
</feature>
<keyword evidence="1" id="KW-0472">Membrane</keyword>
<sequence length="76" mass="8247">MSQQEKPSPLRSQSLFSVVSSVFSSMFGVQSSKKHQEDFRQGKVSTYLAVGAVATVLFILTIWGVVQLVVSAVQPS</sequence>
<gene>
    <name evidence="2" type="ORF">MNBD_GAMMA14-1008</name>
</gene>
<keyword evidence="1" id="KW-1133">Transmembrane helix</keyword>
<dbReference type="InterPro" id="IPR021344">
    <property type="entry name" value="DUF2970"/>
</dbReference>
<evidence type="ECO:0008006" key="3">
    <source>
        <dbReference type="Google" id="ProtNLM"/>
    </source>
</evidence>
<dbReference type="Pfam" id="PF11174">
    <property type="entry name" value="DUF2970"/>
    <property type="match status" value="1"/>
</dbReference>
<organism evidence="2">
    <name type="scientific">hydrothermal vent metagenome</name>
    <dbReference type="NCBI Taxonomy" id="652676"/>
    <lineage>
        <taxon>unclassified sequences</taxon>
        <taxon>metagenomes</taxon>
        <taxon>ecological metagenomes</taxon>
    </lineage>
</organism>
<dbReference type="EMBL" id="UOFM01000005">
    <property type="protein sequence ID" value="VAW72041.1"/>
    <property type="molecule type" value="Genomic_DNA"/>
</dbReference>